<gene>
    <name evidence="3" type="ORF">LAESUDRAFT_717778</name>
</gene>
<keyword evidence="1" id="KW-0175">Coiled coil</keyword>
<feature type="coiled-coil region" evidence="1">
    <location>
        <begin position="185"/>
        <end position="219"/>
    </location>
</feature>
<dbReference type="InParanoid" id="A0A165BFZ0"/>
<dbReference type="Gene3D" id="1.20.1170.10">
    <property type="match status" value="1"/>
</dbReference>
<evidence type="ECO:0000256" key="2">
    <source>
        <dbReference type="SAM" id="Phobius"/>
    </source>
</evidence>
<proteinExistence type="predicted"/>
<dbReference type="SUPFAM" id="SSF58100">
    <property type="entry name" value="Bacterial hemolysins"/>
    <property type="match status" value="1"/>
</dbReference>
<keyword evidence="2" id="KW-0812">Transmembrane</keyword>
<accession>A0A165BFZ0</accession>
<dbReference type="Proteomes" id="UP000076871">
    <property type="component" value="Unassembled WGS sequence"/>
</dbReference>
<organism evidence="3 4">
    <name type="scientific">Laetiporus sulphureus 93-53</name>
    <dbReference type="NCBI Taxonomy" id="1314785"/>
    <lineage>
        <taxon>Eukaryota</taxon>
        <taxon>Fungi</taxon>
        <taxon>Dikarya</taxon>
        <taxon>Basidiomycota</taxon>
        <taxon>Agaricomycotina</taxon>
        <taxon>Agaricomycetes</taxon>
        <taxon>Polyporales</taxon>
        <taxon>Laetiporus</taxon>
    </lineage>
</organism>
<keyword evidence="2" id="KW-1133">Transmembrane helix</keyword>
<feature type="transmembrane region" description="Helical" evidence="2">
    <location>
        <begin position="365"/>
        <end position="387"/>
    </location>
</feature>
<name>A0A165BFZ0_9APHY</name>
<keyword evidence="4" id="KW-1185">Reference proteome</keyword>
<keyword evidence="2" id="KW-0472">Membrane</keyword>
<sequence length="393" mass="44205">MSTTRTVSSLSPQWNRIQQDAKLDVQTALPDDDSKQEAANVIDKALSQEDDFKDIKRLADTIRDIRAGFMEVAGDLARRNVIRSDQKLSQLSDEWQKYIQRFDEIVQNSLTQATDAVVILKNLCAVFNIVNEGDGEELRQELEDLIETVKEKETKALSFNTDFSVIADKVHIFSERLDAALGHTEERTANVLERERAHLDELRNKLSALNDRLHALAIEVVTAVAGGVGAAVTAIFTLSPSVLISAVGSILWAVPNCVSIYEVRNEREALLKDIALSEQQIKELDGRHHLLDTVENVSVKIKIIANIWQTIRLDLHDIHETLGPSVRKGARLNKFFMGKLKNAQKVYNRLLGLLRTLIRELHSGLVSVAVTAFIYHLYALLLFGIVWDRANER</sequence>
<dbReference type="AlphaFoldDB" id="A0A165BFZ0"/>
<reference evidence="3 4" key="1">
    <citation type="journal article" date="2016" name="Mol. Biol. Evol.">
        <title>Comparative Genomics of Early-Diverging Mushroom-Forming Fungi Provides Insights into the Origins of Lignocellulose Decay Capabilities.</title>
        <authorList>
            <person name="Nagy L.G."/>
            <person name="Riley R."/>
            <person name="Tritt A."/>
            <person name="Adam C."/>
            <person name="Daum C."/>
            <person name="Floudas D."/>
            <person name="Sun H."/>
            <person name="Yadav J.S."/>
            <person name="Pangilinan J."/>
            <person name="Larsson K.H."/>
            <person name="Matsuura K."/>
            <person name="Barry K."/>
            <person name="Labutti K."/>
            <person name="Kuo R."/>
            <person name="Ohm R.A."/>
            <person name="Bhattacharya S.S."/>
            <person name="Shirouzu T."/>
            <person name="Yoshinaga Y."/>
            <person name="Martin F.M."/>
            <person name="Grigoriev I.V."/>
            <person name="Hibbett D.S."/>
        </authorList>
    </citation>
    <scope>NUCLEOTIDE SEQUENCE [LARGE SCALE GENOMIC DNA]</scope>
    <source>
        <strain evidence="3 4">93-53</strain>
    </source>
</reference>
<feature type="transmembrane region" description="Helical" evidence="2">
    <location>
        <begin position="213"/>
        <end position="236"/>
    </location>
</feature>
<evidence type="ECO:0000313" key="3">
    <source>
        <dbReference type="EMBL" id="KZT00976.1"/>
    </source>
</evidence>
<dbReference type="RefSeq" id="XP_040758716.1">
    <property type="nucleotide sequence ID" value="XM_040907366.1"/>
</dbReference>
<dbReference type="GeneID" id="63824395"/>
<dbReference type="OrthoDB" id="2739860at2759"/>
<evidence type="ECO:0000313" key="4">
    <source>
        <dbReference type="Proteomes" id="UP000076871"/>
    </source>
</evidence>
<protein>
    <submittedName>
        <fullName evidence="3">Uncharacterized protein</fullName>
    </submittedName>
</protein>
<feature type="transmembrane region" description="Helical" evidence="2">
    <location>
        <begin position="242"/>
        <end position="263"/>
    </location>
</feature>
<evidence type="ECO:0000256" key="1">
    <source>
        <dbReference type="SAM" id="Coils"/>
    </source>
</evidence>
<dbReference type="EMBL" id="KV427672">
    <property type="protein sequence ID" value="KZT00976.1"/>
    <property type="molecule type" value="Genomic_DNA"/>
</dbReference>